<dbReference type="InterPro" id="IPR025724">
    <property type="entry name" value="GAG-pre-integrase_dom"/>
</dbReference>
<dbReference type="EMBL" id="CAMAPF010000219">
    <property type="protein sequence ID" value="CAH9114211.1"/>
    <property type="molecule type" value="Genomic_DNA"/>
</dbReference>
<evidence type="ECO:0000259" key="2">
    <source>
        <dbReference type="Pfam" id="PF13976"/>
    </source>
</evidence>
<protein>
    <recommendedName>
        <fullName evidence="2">GAG-pre-integrase domain-containing protein</fullName>
    </recommendedName>
</protein>
<organism evidence="3 4">
    <name type="scientific">Cuscuta epithymum</name>
    <dbReference type="NCBI Taxonomy" id="186058"/>
    <lineage>
        <taxon>Eukaryota</taxon>
        <taxon>Viridiplantae</taxon>
        <taxon>Streptophyta</taxon>
        <taxon>Embryophyta</taxon>
        <taxon>Tracheophyta</taxon>
        <taxon>Spermatophyta</taxon>
        <taxon>Magnoliopsida</taxon>
        <taxon>eudicotyledons</taxon>
        <taxon>Gunneridae</taxon>
        <taxon>Pentapetalae</taxon>
        <taxon>asterids</taxon>
        <taxon>lamiids</taxon>
        <taxon>Solanales</taxon>
        <taxon>Convolvulaceae</taxon>
        <taxon>Cuscuteae</taxon>
        <taxon>Cuscuta</taxon>
        <taxon>Cuscuta subgen. Cuscuta</taxon>
    </lineage>
</organism>
<dbReference type="Pfam" id="PF13976">
    <property type="entry name" value="gag_pre-integrs"/>
    <property type="match status" value="1"/>
</dbReference>
<reference evidence="3" key="1">
    <citation type="submission" date="2022-07" db="EMBL/GenBank/DDBJ databases">
        <authorList>
            <person name="Macas J."/>
            <person name="Novak P."/>
            <person name="Neumann P."/>
        </authorList>
    </citation>
    <scope>NUCLEOTIDE SEQUENCE</scope>
</reference>
<comment type="caution">
    <text evidence="3">The sequence shown here is derived from an EMBL/GenBank/DDBJ whole genome shotgun (WGS) entry which is preliminary data.</text>
</comment>
<dbReference type="Proteomes" id="UP001152523">
    <property type="component" value="Unassembled WGS sequence"/>
</dbReference>
<gene>
    <name evidence="3" type="ORF">CEPIT_LOCUS20600</name>
</gene>
<feature type="non-terminal residue" evidence="3">
    <location>
        <position position="132"/>
    </location>
</feature>
<keyword evidence="4" id="KW-1185">Reference proteome</keyword>
<proteinExistence type="predicted"/>
<accession>A0AAV0E0V1</accession>
<sequence length="132" mass="14966">MFKILLQLLLTHGVLTPAQQIMSRLTLVTFLFTPITPVMKGYKLVMDLQGQTLLTGRVENGLYHLQSSPTAPSSPRVYLGEKTSLQTWHHRFGHPHESVLRRLVSRFNLPISSNKLSSICESCQLEKSHRLS</sequence>
<keyword evidence="1" id="KW-0732">Signal</keyword>
<feature type="signal peptide" evidence="1">
    <location>
        <begin position="1"/>
        <end position="20"/>
    </location>
</feature>
<name>A0AAV0E0V1_9ASTE</name>
<evidence type="ECO:0000256" key="1">
    <source>
        <dbReference type="SAM" id="SignalP"/>
    </source>
</evidence>
<feature type="chain" id="PRO_5043661934" description="GAG-pre-integrase domain-containing protein" evidence="1">
    <location>
        <begin position="21"/>
        <end position="132"/>
    </location>
</feature>
<evidence type="ECO:0000313" key="4">
    <source>
        <dbReference type="Proteomes" id="UP001152523"/>
    </source>
</evidence>
<feature type="domain" description="GAG-pre-integrase" evidence="2">
    <location>
        <begin position="61"/>
        <end position="128"/>
    </location>
</feature>
<dbReference type="AlphaFoldDB" id="A0AAV0E0V1"/>
<evidence type="ECO:0000313" key="3">
    <source>
        <dbReference type="EMBL" id="CAH9114211.1"/>
    </source>
</evidence>